<proteinExistence type="predicted"/>
<reference evidence="1 2" key="1">
    <citation type="submission" date="2017-02" db="EMBL/GenBank/DDBJ databases">
        <title>Complete genome sequences of Mycobacterium kansasii strains isolated from rhesus macaques.</title>
        <authorList>
            <person name="Panda A."/>
            <person name="Nagaraj S."/>
            <person name="Zhao X."/>
            <person name="Tettelin H."/>
            <person name="Detolla L.J."/>
        </authorList>
    </citation>
    <scope>NUCLEOTIDE SEQUENCE [LARGE SCALE GENOMIC DNA]</scope>
    <source>
        <strain evidence="1 2">11-3469</strain>
    </source>
</reference>
<organism evidence="1 2">
    <name type="scientific">Mycobacterium kansasii</name>
    <dbReference type="NCBI Taxonomy" id="1768"/>
    <lineage>
        <taxon>Bacteria</taxon>
        <taxon>Bacillati</taxon>
        <taxon>Actinomycetota</taxon>
        <taxon>Actinomycetes</taxon>
        <taxon>Mycobacteriales</taxon>
        <taxon>Mycobacteriaceae</taxon>
        <taxon>Mycobacterium</taxon>
    </lineage>
</organism>
<accession>A0A1V3WAK8</accession>
<dbReference type="Gene3D" id="1.10.10.10">
    <property type="entry name" value="Winged helix-like DNA-binding domain superfamily/Winged helix DNA-binding domain"/>
    <property type="match status" value="1"/>
</dbReference>
<dbReference type="SUPFAM" id="SSF46785">
    <property type="entry name" value="Winged helix' DNA-binding domain"/>
    <property type="match status" value="1"/>
</dbReference>
<name>A0A1V3WAK8_MYCKA</name>
<dbReference type="AlphaFoldDB" id="A0A1V3WAK8"/>
<gene>
    <name evidence="1" type="ORF">BZL29_8428</name>
</gene>
<comment type="caution">
    <text evidence="1">The sequence shown here is derived from an EMBL/GenBank/DDBJ whole genome shotgun (WGS) entry which is preliminary data.</text>
</comment>
<dbReference type="InterPro" id="IPR036390">
    <property type="entry name" value="WH_DNA-bd_sf"/>
</dbReference>
<dbReference type="Proteomes" id="UP000188532">
    <property type="component" value="Unassembled WGS sequence"/>
</dbReference>
<protein>
    <submittedName>
        <fullName evidence="1">Bacterial regulatory s, gntR family protein</fullName>
    </submittedName>
</protein>
<evidence type="ECO:0000313" key="1">
    <source>
        <dbReference type="EMBL" id="OOK63788.1"/>
    </source>
</evidence>
<dbReference type="EMBL" id="MVBN01000016">
    <property type="protein sequence ID" value="OOK63788.1"/>
    <property type="molecule type" value="Genomic_DNA"/>
</dbReference>
<evidence type="ECO:0000313" key="2">
    <source>
        <dbReference type="Proteomes" id="UP000188532"/>
    </source>
</evidence>
<dbReference type="InterPro" id="IPR036388">
    <property type="entry name" value="WH-like_DNA-bd_sf"/>
</dbReference>
<sequence>MLQLGQIDRADDKPPYRQIATMLREAIISGQLEAGGRLPSEPR</sequence>